<organism evidence="1 2">
    <name type="scientific">Dallia pectoralis</name>
    <name type="common">Alaska blackfish</name>
    <dbReference type="NCBI Taxonomy" id="75939"/>
    <lineage>
        <taxon>Eukaryota</taxon>
        <taxon>Metazoa</taxon>
        <taxon>Chordata</taxon>
        <taxon>Craniata</taxon>
        <taxon>Vertebrata</taxon>
        <taxon>Euteleostomi</taxon>
        <taxon>Actinopterygii</taxon>
        <taxon>Neopterygii</taxon>
        <taxon>Teleostei</taxon>
        <taxon>Protacanthopterygii</taxon>
        <taxon>Esociformes</taxon>
        <taxon>Umbridae</taxon>
        <taxon>Dallia</taxon>
    </lineage>
</organism>
<reference evidence="1" key="1">
    <citation type="submission" date="2021-05" db="EMBL/GenBank/DDBJ databases">
        <authorList>
            <person name="Pan Q."/>
            <person name="Jouanno E."/>
            <person name="Zahm M."/>
            <person name="Klopp C."/>
            <person name="Cabau C."/>
            <person name="Louis A."/>
            <person name="Berthelot C."/>
            <person name="Parey E."/>
            <person name="Roest Crollius H."/>
            <person name="Montfort J."/>
            <person name="Robinson-Rechavi M."/>
            <person name="Bouchez O."/>
            <person name="Lampietro C."/>
            <person name="Lopez Roques C."/>
            <person name="Donnadieu C."/>
            <person name="Postlethwait J."/>
            <person name="Bobe J."/>
            <person name="Dillon D."/>
            <person name="Chandos A."/>
            <person name="von Hippel F."/>
            <person name="Guiguen Y."/>
        </authorList>
    </citation>
    <scope>NUCLEOTIDE SEQUENCE</scope>
    <source>
        <strain evidence="1">YG-Jan2019</strain>
    </source>
</reference>
<evidence type="ECO:0000313" key="1">
    <source>
        <dbReference type="EMBL" id="KAJ8012027.1"/>
    </source>
</evidence>
<sequence>MKVQTTGSISSLLLGQLFPRVRVRTARRCTVIRCRDPHTAHLPPILLKTDGYRCVQLEARTEPTPNVEDIIHSYCSGLAVQADRYSKTRLWALTGTQRTADDSTPARDESESAMRCSGLNGGMKRTGVERENSPC</sequence>
<dbReference type="Proteomes" id="UP001157502">
    <property type="component" value="Chromosome 5"/>
</dbReference>
<dbReference type="EMBL" id="CM055732">
    <property type="protein sequence ID" value="KAJ8012027.1"/>
    <property type="molecule type" value="Genomic_DNA"/>
</dbReference>
<evidence type="ECO:0000313" key="2">
    <source>
        <dbReference type="Proteomes" id="UP001157502"/>
    </source>
</evidence>
<comment type="caution">
    <text evidence="1">The sequence shown here is derived from an EMBL/GenBank/DDBJ whole genome shotgun (WGS) entry which is preliminary data.</text>
</comment>
<accession>A0ACC2H8C4</accession>
<name>A0ACC2H8C4_DALPE</name>
<protein>
    <submittedName>
        <fullName evidence="1">Uncharacterized protein</fullName>
    </submittedName>
</protein>
<keyword evidence="2" id="KW-1185">Reference proteome</keyword>
<proteinExistence type="predicted"/>
<gene>
    <name evidence="1" type="ORF">DPEC_G00064420</name>
</gene>